<reference evidence="3" key="1">
    <citation type="submission" date="2025-08" db="UniProtKB">
        <authorList>
            <consortium name="RefSeq"/>
        </authorList>
    </citation>
    <scope>IDENTIFICATION</scope>
</reference>
<dbReference type="PRINTS" id="PR00081">
    <property type="entry name" value="GDHRDH"/>
</dbReference>
<dbReference type="RefSeq" id="XP_014677280.1">
    <property type="nucleotide sequence ID" value="XM_014821794.1"/>
</dbReference>
<dbReference type="SUPFAM" id="SSF51735">
    <property type="entry name" value="NAD(P)-binding Rossmann-fold domains"/>
    <property type="match status" value="1"/>
</dbReference>
<name>A0ABM1EYK9_PRICU</name>
<keyword evidence="2" id="KW-1185">Reference proteome</keyword>
<gene>
    <name evidence="3" type="primary">LOC106817144</name>
</gene>
<keyword evidence="1" id="KW-0560">Oxidoreductase</keyword>
<evidence type="ECO:0000313" key="3">
    <source>
        <dbReference type="RefSeq" id="XP_014677280.1"/>
    </source>
</evidence>
<sequence length="190" mass="20208">MFHVHAIAADVRDPAAVATAVDDCVATLGLPDIVVNNAAGNFVSPTERLSPKGWRAVTDIVLNGTAYVVLDVGKRLIEAQKGGVFLAITTTYTQHGSGFVVPSAAAKAGVEALYRSLASEWGRYGMRFNCIAPGPIETKGAFSRLDPTGRFRKLMLSRIPAGRMGEVEELANLASYLVSDYSTWMSGSVS</sequence>
<dbReference type="Pfam" id="PF13561">
    <property type="entry name" value="adh_short_C2"/>
    <property type="match status" value="1"/>
</dbReference>
<dbReference type="PANTHER" id="PTHR43658">
    <property type="entry name" value="SHORT-CHAIN DEHYDROGENASE/REDUCTASE"/>
    <property type="match status" value="1"/>
</dbReference>
<dbReference type="PANTHER" id="PTHR43658:SF8">
    <property type="entry name" value="17-BETA-HYDROXYSTEROID DEHYDROGENASE 14-RELATED"/>
    <property type="match status" value="1"/>
</dbReference>
<proteinExistence type="predicted"/>
<organism evidence="2 3">
    <name type="scientific">Priapulus caudatus</name>
    <name type="common">Priapulid worm</name>
    <dbReference type="NCBI Taxonomy" id="37621"/>
    <lineage>
        <taxon>Eukaryota</taxon>
        <taxon>Metazoa</taxon>
        <taxon>Ecdysozoa</taxon>
        <taxon>Scalidophora</taxon>
        <taxon>Priapulida</taxon>
        <taxon>Priapulimorpha</taxon>
        <taxon>Priapulimorphida</taxon>
        <taxon>Priapulidae</taxon>
        <taxon>Priapulus</taxon>
    </lineage>
</organism>
<accession>A0ABM1EYK9</accession>
<evidence type="ECO:0000256" key="1">
    <source>
        <dbReference type="ARBA" id="ARBA00023002"/>
    </source>
</evidence>
<dbReference type="Proteomes" id="UP000695022">
    <property type="component" value="Unplaced"/>
</dbReference>
<evidence type="ECO:0000313" key="2">
    <source>
        <dbReference type="Proteomes" id="UP000695022"/>
    </source>
</evidence>
<dbReference type="InterPro" id="IPR002347">
    <property type="entry name" value="SDR_fam"/>
</dbReference>
<dbReference type="InterPro" id="IPR036291">
    <property type="entry name" value="NAD(P)-bd_dom_sf"/>
</dbReference>
<dbReference type="Gene3D" id="3.40.50.720">
    <property type="entry name" value="NAD(P)-binding Rossmann-like Domain"/>
    <property type="match status" value="1"/>
</dbReference>
<protein>
    <submittedName>
        <fullName evidence="3">2,4-dienoyl-CoA reductase, mitochondrial-like</fullName>
    </submittedName>
</protein>
<dbReference type="GeneID" id="106817144"/>